<proteinExistence type="inferred from homology"/>
<dbReference type="SUPFAM" id="SSF51161">
    <property type="entry name" value="Trimeric LpxA-like enzymes"/>
    <property type="match status" value="1"/>
</dbReference>
<dbReference type="Gene3D" id="1.25.40.180">
    <property type="match status" value="1"/>
</dbReference>
<dbReference type="Pfam" id="PF02020">
    <property type="entry name" value="W2"/>
    <property type="match status" value="1"/>
</dbReference>
<comment type="subcellular location">
    <subcellularLocation>
        <location evidence="1">Cytoplasm</location>
        <location evidence="1">Cytosol</location>
    </subcellularLocation>
</comment>
<gene>
    <name evidence="11" type="ORF">HAX54_008336</name>
</gene>
<keyword evidence="12" id="KW-1185">Reference proteome</keyword>
<dbReference type="PANTHER" id="PTHR45887:SF1">
    <property type="entry name" value="TRANSLATION INITIATION FACTOR EIF-2B SUBUNIT EPSILON"/>
    <property type="match status" value="1"/>
</dbReference>
<evidence type="ECO:0000256" key="8">
    <source>
        <dbReference type="ARBA" id="ARBA00046432"/>
    </source>
</evidence>
<comment type="similarity">
    <text evidence="2">Belongs to the eIF-2B gamma/epsilon subunits family.</text>
</comment>
<dbReference type="InterPro" id="IPR051956">
    <property type="entry name" value="eIF2B_epsilon"/>
</dbReference>
<sequence>MKGGKRSGGMGGAEEELARAPLQAILLANSFDTDFQPITLQRPKVLLPLVNAHMIDYTLAWLESAGVEQVFVFCCAHSKQVIDYLHNFNWSGQPNITKNKQLLYYEDGGDNLRGYLSLDKAMLTDNNSSMSLHSDKQDCYTDICSPEVLSLFTDNFDYQHLRHDFVKGLFNDDIMGYKIFTQEIHSSYAARIDNYRSYSTVSKYVIQRWMYPLVPDIQFFGNSSNTKLERQGTYRAPEVQQSRSAKIGPFTVIGTGTSIRDNTNIPNSAVGEGCTIGSNITIEATYKHDSNDKELERYADYSSGVTEMPSMSGTLDKLNEEQRTQLPDSHGGALEPDPTTNDSYEDAEDIRDAAARRRICADALSYSVMKLVLDTPHIKLVDVEYSPLFSRILKLLGDNGIIQEDAILDWVSGKEGAEESDKIFVRQSEELIQLLREAPEEED</sequence>
<evidence type="ECO:0000256" key="2">
    <source>
        <dbReference type="ARBA" id="ARBA00007878"/>
    </source>
</evidence>
<evidence type="ECO:0000256" key="4">
    <source>
        <dbReference type="ARBA" id="ARBA00022540"/>
    </source>
</evidence>
<evidence type="ECO:0000256" key="5">
    <source>
        <dbReference type="ARBA" id="ARBA00022917"/>
    </source>
</evidence>
<evidence type="ECO:0000313" key="12">
    <source>
        <dbReference type="Proteomes" id="UP000823775"/>
    </source>
</evidence>
<name>A0ABS8TEX3_DATST</name>
<comment type="subunit">
    <text evidence="8">Component of the translation initiation factor 2B (eIF2B) complex which is a heterodecamer of two sets of five different subunits: alpha, beta, gamma, delta and epsilon. Subunits alpha, beta and delta comprise a regulatory subcomplex and subunits epsilon and gamma comprise a catalytic subcomplex. Within the complex, the hexameric regulatory complex resides at the center, with the two heterodimeric catalytic subcomplexes bound on opposite sides.</text>
</comment>
<comment type="caution">
    <text evidence="11">The sequence shown here is derived from an EMBL/GenBank/DDBJ whole genome shotgun (WGS) entry which is preliminary data.</text>
</comment>
<protein>
    <recommendedName>
        <fullName evidence="6">Translation initiation factor eIF2B subunit epsilon</fullName>
    </recommendedName>
    <alternativeName>
        <fullName evidence="7">eIF2B GDP-GTP exchange factor subunit epsilon</fullName>
    </alternativeName>
</protein>
<dbReference type="PANTHER" id="PTHR45887">
    <property type="entry name" value="TRANSLATION INITIATION FACTOR EIF-2B SUBUNIT EPSILON"/>
    <property type="match status" value="1"/>
</dbReference>
<keyword evidence="5" id="KW-0648">Protein biosynthesis</keyword>
<organism evidence="11 12">
    <name type="scientific">Datura stramonium</name>
    <name type="common">Jimsonweed</name>
    <name type="synonym">Common thornapple</name>
    <dbReference type="NCBI Taxonomy" id="4076"/>
    <lineage>
        <taxon>Eukaryota</taxon>
        <taxon>Viridiplantae</taxon>
        <taxon>Streptophyta</taxon>
        <taxon>Embryophyta</taxon>
        <taxon>Tracheophyta</taxon>
        <taxon>Spermatophyta</taxon>
        <taxon>Magnoliopsida</taxon>
        <taxon>eudicotyledons</taxon>
        <taxon>Gunneridae</taxon>
        <taxon>Pentapetalae</taxon>
        <taxon>asterids</taxon>
        <taxon>lamiids</taxon>
        <taxon>Solanales</taxon>
        <taxon>Solanaceae</taxon>
        <taxon>Solanoideae</taxon>
        <taxon>Datureae</taxon>
        <taxon>Datura</taxon>
    </lineage>
</organism>
<dbReference type="InterPro" id="IPR011004">
    <property type="entry name" value="Trimer_LpxA-like_sf"/>
</dbReference>
<keyword evidence="4" id="KW-0396">Initiation factor</keyword>
<dbReference type="PROSITE" id="PS51363">
    <property type="entry name" value="W2"/>
    <property type="match status" value="1"/>
</dbReference>
<dbReference type="InterPro" id="IPR029044">
    <property type="entry name" value="Nucleotide-diphossugar_trans"/>
</dbReference>
<evidence type="ECO:0000256" key="7">
    <source>
        <dbReference type="ARBA" id="ARBA00044345"/>
    </source>
</evidence>
<dbReference type="Gene3D" id="2.160.10.10">
    <property type="entry name" value="Hexapeptide repeat proteins"/>
    <property type="match status" value="1"/>
</dbReference>
<dbReference type="Gene3D" id="3.90.550.10">
    <property type="entry name" value="Spore Coat Polysaccharide Biosynthesis Protein SpsA, Chain A"/>
    <property type="match status" value="1"/>
</dbReference>
<reference evidence="11 12" key="1">
    <citation type="journal article" date="2021" name="BMC Genomics">
        <title>Datura genome reveals duplications of psychoactive alkaloid biosynthetic genes and high mutation rate following tissue culture.</title>
        <authorList>
            <person name="Rajewski A."/>
            <person name="Carter-House D."/>
            <person name="Stajich J."/>
            <person name="Litt A."/>
        </authorList>
    </citation>
    <scope>NUCLEOTIDE SEQUENCE [LARGE SCALE GENOMIC DNA]</scope>
    <source>
        <strain evidence="11">AR-01</strain>
    </source>
</reference>
<keyword evidence="3" id="KW-0963">Cytoplasm</keyword>
<dbReference type="SUPFAM" id="SSF48371">
    <property type="entry name" value="ARM repeat"/>
    <property type="match status" value="1"/>
</dbReference>
<evidence type="ECO:0000256" key="6">
    <source>
        <dbReference type="ARBA" id="ARBA00044144"/>
    </source>
</evidence>
<feature type="domain" description="W2" evidence="10">
    <location>
        <begin position="291"/>
        <end position="443"/>
    </location>
</feature>
<accession>A0ABS8TEX3</accession>
<evidence type="ECO:0000256" key="1">
    <source>
        <dbReference type="ARBA" id="ARBA00004514"/>
    </source>
</evidence>
<evidence type="ECO:0000256" key="9">
    <source>
        <dbReference type="SAM" id="MobiDB-lite"/>
    </source>
</evidence>
<evidence type="ECO:0000259" key="10">
    <source>
        <dbReference type="PROSITE" id="PS51363"/>
    </source>
</evidence>
<dbReference type="InterPro" id="IPR056764">
    <property type="entry name" value="LbH_EIF2B3/5"/>
</dbReference>
<dbReference type="SUPFAM" id="SSF53448">
    <property type="entry name" value="Nucleotide-diphospho-sugar transferases"/>
    <property type="match status" value="1"/>
</dbReference>
<dbReference type="InterPro" id="IPR016024">
    <property type="entry name" value="ARM-type_fold"/>
</dbReference>
<evidence type="ECO:0000313" key="11">
    <source>
        <dbReference type="EMBL" id="MCD7469366.1"/>
    </source>
</evidence>
<dbReference type="EMBL" id="JACEIK010001436">
    <property type="protein sequence ID" value="MCD7469366.1"/>
    <property type="molecule type" value="Genomic_DNA"/>
</dbReference>
<dbReference type="Proteomes" id="UP000823775">
    <property type="component" value="Unassembled WGS sequence"/>
</dbReference>
<feature type="region of interest" description="Disordered" evidence="9">
    <location>
        <begin position="322"/>
        <end position="345"/>
    </location>
</feature>
<dbReference type="Pfam" id="PF25084">
    <property type="entry name" value="LbH_EIF2B"/>
    <property type="match status" value="1"/>
</dbReference>
<evidence type="ECO:0000256" key="3">
    <source>
        <dbReference type="ARBA" id="ARBA00022490"/>
    </source>
</evidence>
<dbReference type="InterPro" id="IPR003307">
    <property type="entry name" value="W2_domain"/>
</dbReference>